<gene>
    <name evidence="2" type="ORF">Rhe02_53500</name>
</gene>
<feature type="transmembrane region" description="Helical" evidence="1">
    <location>
        <begin position="12"/>
        <end position="30"/>
    </location>
</feature>
<proteinExistence type="predicted"/>
<organism evidence="2 3">
    <name type="scientific">Rhizocola hellebori</name>
    <dbReference type="NCBI Taxonomy" id="1392758"/>
    <lineage>
        <taxon>Bacteria</taxon>
        <taxon>Bacillati</taxon>
        <taxon>Actinomycetota</taxon>
        <taxon>Actinomycetes</taxon>
        <taxon>Micromonosporales</taxon>
        <taxon>Micromonosporaceae</taxon>
        <taxon>Rhizocola</taxon>
    </lineage>
</organism>
<sequence>MSGLSQQQLARRLLVTVAGGSVAFVFATLVSQTYAYSIAASVFVGGVLFISVYLVEVEQRLAQLESGLRDGFTGINEATELFGRLEASKLRTDTMTQLVVHSTKIHAETHRLAFKFAQAEISRLAKTLKELSQGSDVPYEGEDRDWMLGLTANAEISIDAISLTTMDAGIDGGLWMSDLGQRYLQAQLDAVRRKVRIRRIFVTDRSAATDSREFLEKTGFYAIYKMHMNIGIDVRVLDASDAPGTRAHTMFDFIVFDGSISYESTPAAVNTSKTQPIIINTRLIQDEERVNERVQRFEELWSAAQLIDLR</sequence>
<evidence type="ECO:0000313" key="2">
    <source>
        <dbReference type="EMBL" id="GIH07283.1"/>
    </source>
</evidence>
<keyword evidence="3" id="KW-1185">Reference proteome</keyword>
<dbReference type="EMBL" id="BONY01000035">
    <property type="protein sequence ID" value="GIH07283.1"/>
    <property type="molecule type" value="Genomic_DNA"/>
</dbReference>
<dbReference type="AlphaFoldDB" id="A0A8J3QCP4"/>
<dbReference type="Proteomes" id="UP000612899">
    <property type="component" value="Unassembled WGS sequence"/>
</dbReference>
<name>A0A8J3QCP4_9ACTN</name>
<keyword evidence="1" id="KW-0472">Membrane</keyword>
<evidence type="ECO:0008006" key="4">
    <source>
        <dbReference type="Google" id="ProtNLM"/>
    </source>
</evidence>
<keyword evidence="1" id="KW-1133">Transmembrane helix</keyword>
<accession>A0A8J3QCP4</accession>
<protein>
    <recommendedName>
        <fullName evidence="4">Phosphatidylserine/phosphatidylglycerophosphate/ cardiolipin synthase family protein</fullName>
    </recommendedName>
</protein>
<evidence type="ECO:0000313" key="3">
    <source>
        <dbReference type="Proteomes" id="UP000612899"/>
    </source>
</evidence>
<keyword evidence="1" id="KW-0812">Transmembrane</keyword>
<feature type="transmembrane region" description="Helical" evidence="1">
    <location>
        <begin position="36"/>
        <end position="55"/>
    </location>
</feature>
<evidence type="ECO:0000256" key="1">
    <source>
        <dbReference type="SAM" id="Phobius"/>
    </source>
</evidence>
<reference evidence="2" key="1">
    <citation type="submission" date="2021-01" db="EMBL/GenBank/DDBJ databases">
        <title>Whole genome shotgun sequence of Rhizocola hellebori NBRC 109834.</title>
        <authorList>
            <person name="Komaki H."/>
            <person name="Tamura T."/>
        </authorList>
    </citation>
    <scope>NUCLEOTIDE SEQUENCE</scope>
    <source>
        <strain evidence="2">NBRC 109834</strain>
    </source>
</reference>
<comment type="caution">
    <text evidence="2">The sequence shown here is derived from an EMBL/GenBank/DDBJ whole genome shotgun (WGS) entry which is preliminary data.</text>
</comment>